<dbReference type="Gene3D" id="3.20.20.370">
    <property type="entry name" value="Glycoside hydrolase/deacetylase"/>
    <property type="match status" value="1"/>
</dbReference>
<dbReference type="PANTHER" id="PTHR30105:SF2">
    <property type="entry name" value="DIVERGENT POLYSACCHARIDE DEACETYLASE SUPERFAMILY"/>
    <property type="match status" value="1"/>
</dbReference>
<dbReference type="AlphaFoldDB" id="A0A432YSB8"/>
<gene>
    <name evidence="2" type="ORF">CWI73_07750</name>
</gene>
<comment type="caution">
    <text evidence="2">The sequence shown here is derived from an EMBL/GenBank/DDBJ whole genome shotgun (WGS) entry which is preliminary data.</text>
</comment>
<dbReference type="SUPFAM" id="SSF88713">
    <property type="entry name" value="Glycoside hydrolase/deacetylase"/>
    <property type="match status" value="1"/>
</dbReference>
<dbReference type="PANTHER" id="PTHR30105">
    <property type="entry name" value="UNCHARACTERIZED YIBQ-RELATED"/>
    <property type="match status" value="1"/>
</dbReference>
<evidence type="ECO:0000256" key="1">
    <source>
        <dbReference type="SAM" id="SignalP"/>
    </source>
</evidence>
<dbReference type="Pfam" id="PF04748">
    <property type="entry name" value="Polysacc_deac_2"/>
    <property type="match status" value="1"/>
</dbReference>
<dbReference type="InterPro" id="IPR011330">
    <property type="entry name" value="Glyco_hydro/deAcase_b/a-brl"/>
</dbReference>
<sequence>MKLLHVIIALALLTCSSAQAAKIAIVIDDIGNHRSHLEAALLPGKVSFAVLPYTPYARSFALRAHHQQKQILLHMPMEAVDNIWSGPGEITSTMSAQQIKLQLTDALESIPYVAGVNNHMGSKLTQLPVPMHAVMETLSSRQLFFLDSRTSEFSVAEDTAKSVGVKSSRRHVFLDNETDKAYLAQQFKTLLRHARKHGSAVGIGHPYPETLEFLKQNLPQLEEQGIELVFASELTVAPNRSMSLLPVTSAK</sequence>
<feature type="signal peptide" evidence="1">
    <location>
        <begin position="1"/>
        <end position="20"/>
    </location>
</feature>
<accession>A0A432YSB8</accession>
<dbReference type="EMBL" id="PIQA01000004">
    <property type="protein sequence ID" value="RUO64575.1"/>
    <property type="molecule type" value="Genomic_DNA"/>
</dbReference>
<dbReference type="GO" id="GO:0005975">
    <property type="term" value="P:carbohydrate metabolic process"/>
    <property type="evidence" value="ECO:0007669"/>
    <property type="project" value="InterPro"/>
</dbReference>
<dbReference type="InterPro" id="IPR006837">
    <property type="entry name" value="Divergent_DAC"/>
</dbReference>
<evidence type="ECO:0000313" key="3">
    <source>
        <dbReference type="Proteomes" id="UP000288361"/>
    </source>
</evidence>
<reference evidence="2 3" key="1">
    <citation type="journal article" date="2011" name="Front. Microbiol.">
        <title>Genomic signatures of strain selection and enhancement in Bacillus atrophaeus var. globigii, a historical biowarfare simulant.</title>
        <authorList>
            <person name="Gibbons H.S."/>
            <person name="Broomall S.M."/>
            <person name="McNew L.A."/>
            <person name="Daligault H."/>
            <person name="Chapman C."/>
            <person name="Bruce D."/>
            <person name="Karavis M."/>
            <person name="Krepps M."/>
            <person name="McGregor P.A."/>
            <person name="Hong C."/>
            <person name="Park K.H."/>
            <person name="Akmal A."/>
            <person name="Feldman A."/>
            <person name="Lin J.S."/>
            <person name="Chang W.E."/>
            <person name="Higgs B.W."/>
            <person name="Demirev P."/>
            <person name="Lindquist J."/>
            <person name="Liem A."/>
            <person name="Fochler E."/>
            <person name="Read T.D."/>
            <person name="Tapia R."/>
            <person name="Johnson S."/>
            <person name="Bishop-Lilly K.A."/>
            <person name="Detter C."/>
            <person name="Han C."/>
            <person name="Sozhamannan S."/>
            <person name="Rosenzweig C.N."/>
            <person name="Skowronski E.W."/>
        </authorList>
    </citation>
    <scope>NUCLEOTIDE SEQUENCE [LARGE SCALE GENOMIC DNA]</scope>
    <source>
        <strain evidence="2 3">TPS4-2</strain>
    </source>
</reference>
<evidence type="ECO:0008006" key="4">
    <source>
        <dbReference type="Google" id="ProtNLM"/>
    </source>
</evidence>
<name>A0A432YSB8_9GAMM</name>
<dbReference type="CDD" id="cd10936">
    <property type="entry name" value="CE4_DAC2"/>
    <property type="match status" value="1"/>
</dbReference>
<evidence type="ECO:0000313" key="2">
    <source>
        <dbReference type="EMBL" id="RUO64575.1"/>
    </source>
</evidence>
<dbReference type="RefSeq" id="WP_126752244.1">
    <property type="nucleotide sequence ID" value="NZ_JBHUMT010000001.1"/>
</dbReference>
<keyword evidence="1" id="KW-0732">Signal</keyword>
<dbReference type="Proteomes" id="UP000288361">
    <property type="component" value="Unassembled WGS sequence"/>
</dbReference>
<organism evidence="2 3">
    <name type="scientific">Idiomarina piscisalsi</name>
    <dbReference type="NCBI Taxonomy" id="1096243"/>
    <lineage>
        <taxon>Bacteria</taxon>
        <taxon>Pseudomonadati</taxon>
        <taxon>Pseudomonadota</taxon>
        <taxon>Gammaproteobacteria</taxon>
        <taxon>Alteromonadales</taxon>
        <taxon>Idiomarinaceae</taxon>
        <taxon>Idiomarina</taxon>
    </lineage>
</organism>
<feature type="chain" id="PRO_5019074664" description="Divergent polysaccharide deacetylase family protein" evidence="1">
    <location>
        <begin position="21"/>
        <end position="251"/>
    </location>
</feature>
<protein>
    <recommendedName>
        <fullName evidence="4">Divergent polysaccharide deacetylase family protein</fullName>
    </recommendedName>
</protein>
<proteinExistence type="predicted"/>